<dbReference type="PATRIC" id="fig|466.6.peg.283"/>
<dbReference type="OrthoDB" id="5647572at2"/>
<reference evidence="1 2" key="1">
    <citation type="submission" date="2015-11" db="EMBL/GenBank/DDBJ databases">
        <title>Genomic analysis of 38 Legionella species identifies large and diverse effector repertoires.</title>
        <authorList>
            <person name="Burstein D."/>
            <person name="Amaro F."/>
            <person name="Zusman T."/>
            <person name="Lifshitz Z."/>
            <person name="Cohen O."/>
            <person name="Gilbert J.A."/>
            <person name="Pupko T."/>
            <person name="Shuman H.A."/>
            <person name="Segal G."/>
        </authorList>
    </citation>
    <scope>NUCLEOTIDE SEQUENCE [LARGE SCALE GENOMIC DNA]</scope>
    <source>
        <strain evidence="1 2">PX-1-G2-E2</strain>
    </source>
</reference>
<dbReference type="Proteomes" id="UP000054908">
    <property type="component" value="Unassembled WGS sequence"/>
</dbReference>
<evidence type="ECO:0000313" key="1">
    <source>
        <dbReference type="EMBL" id="KTD31390.1"/>
    </source>
</evidence>
<sequence length="208" mass="24129">MNTRLVWNFEIDHHNILHLQHLSTPREDIHWEARYFWPSNTTITLHGLDSSFLSLSNYKIKYRQDCYLLLPSTHFNIKQRRMQLLYKPLLEESGILRGYGKKINLEDCLDNEILPGTGGLSVSALLTQLRQNKKEIPVEKEVLIYKFPTAPTIKLELARLTIAEQIFYSVCVEGKSKVFVSSIAKHLLAEQVSCDYVSFLKQTLAYDE</sequence>
<dbReference type="AlphaFoldDB" id="A0A0W0WGG8"/>
<comment type="caution">
    <text evidence="1">The sequence shown here is derived from an EMBL/GenBank/DDBJ whole genome shotgun (WGS) entry which is preliminary data.</text>
</comment>
<name>A0A0W0WGG8_9GAMM</name>
<accession>A0A0W0WGG8</accession>
<proteinExistence type="predicted"/>
<dbReference type="RefSeq" id="WP_065239970.1">
    <property type="nucleotide sequence ID" value="NZ_CAAAIB010000017.1"/>
</dbReference>
<organism evidence="1 2">
    <name type="scientific">Legionella maceachernii</name>
    <dbReference type="NCBI Taxonomy" id="466"/>
    <lineage>
        <taxon>Bacteria</taxon>
        <taxon>Pseudomonadati</taxon>
        <taxon>Pseudomonadota</taxon>
        <taxon>Gammaproteobacteria</taxon>
        <taxon>Legionellales</taxon>
        <taxon>Legionellaceae</taxon>
        <taxon>Legionella</taxon>
    </lineage>
</organism>
<dbReference type="STRING" id="466.Lmac_0265"/>
<dbReference type="EMBL" id="LNYL01000006">
    <property type="protein sequence ID" value="KTD31390.1"/>
    <property type="molecule type" value="Genomic_DNA"/>
</dbReference>
<evidence type="ECO:0000313" key="2">
    <source>
        <dbReference type="Proteomes" id="UP000054908"/>
    </source>
</evidence>
<gene>
    <name evidence="1" type="ORF">Lmac_0265</name>
</gene>
<protein>
    <submittedName>
        <fullName evidence="1">Uncharacterized protein</fullName>
    </submittedName>
</protein>
<keyword evidence="2" id="KW-1185">Reference proteome</keyword>